<evidence type="ECO:0000313" key="6">
    <source>
        <dbReference type="Proteomes" id="UP000734854"/>
    </source>
</evidence>
<keyword evidence="6" id="KW-1185">Reference proteome</keyword>
<dbReference type="SUPFAM" id="SSF63491">
    <property type="entry name" value="BAG domain"/>
    <property type="match status" value="1"/>
</dbReference>
<dbReference type="GO" id="GO:0005737">
    <property type="term" value="C:cytoplasm"/>
    <property type="evidence" value="ECO:0007669"/>
    <property type="project" value="TreeGrafter"/>
</dbReference>
<feature type="domain" description="BAG" evidence="4">
    <location>
        <begin position="154"/>
        <end position="235"/>
    </location>
</feature>
<keyword evidence="1" id="KW-0143">Chaperone</keyword>
<feature type="region of interest" description="Disordered" evidence="2">
    <location>
        <begin position="1"/>
        <end position="20"/>
    </location>
</feature>
<evidence type="ECO:0000313" key="5">
    <source>
        <dbReference type="EMBL" id="KAG6515842.1"/>
    </source>
</evidence>
<evidence type="ECO:0000259" key="3">
    <source>
        <dbReference type="PROSITE" id="PS50053"/>
    </source>
</evidence>
<gene>
    <name evidence="5" type="ORF">ZIOFF_026276</name>
</gene>
<comment type="caution">
    <text evidence="5">The sequence shown here is derived from an EMBL/GenBank/DDBJ whole genome shotgun (WGS) entry which is preliminary data.</text>
</comment>
<name>A0A8J5GW60_ZINOF</name>
<dbReference type="InterPro" id="IPR036533">
    <property type="entry name" value="BAG_dom_sf"/>
</dbReference>
<dbReference type="GO" id="GO:0051087">
    <property type="term" value="F:protein-folding chaperone binding"/>
    <property type="evidence" value="ECO:0007669"/>
    <property type="project" value="InterPro"/>
</dbReference>
<dbReference type="Pfam" id="PF02179">
    <property type="entry name" value="BAG"/>
    <property type="match status" value="1"/>
</dbReference>
<proteinExistence type="predicted"/>
<feature type="domain" description="Ubiquitin-like" evidence="3">
    <location>
        <begin position="62"/>
        <end position="131"/>
    </location>
</feature>
<sequence length="310" mass="34164">MYSSTIRRSPPGGGMPARSSLGAAGAAVAAAEEKDAELEVTPGGMVVQKRDPDAAPPAAVVPTIRLKVKHGSAYHEIYISSQATFGDLKKMVAERVGMHPLDQRIIYKDKERDSATFLDTAGVKDRSKLVVEEDATAKAKRLLEIRKNHKMEKAAKAIAAIARDVDKLASKVSALETIVNKGGRVVEEDVIRLIELLMNELIKLDSVVADGDAKQQRRNQVNRVQAYVETLDRIKIKNSAPKGNAQPKQQQNREPKPQRRVQFQQQQQQQPVIVTTNWETFDSLLIPSTSTATITVAPPATTTRLDWELF</sequence>
<evidence type="ECO:0000259" key="4">
    <source>
        <dbReference type="PROSITE" id="PS51035"/>
    </source>
</evidence>
<dbReference type="InterPro" id="IPR000626">
    <property type="entry name" value="Ubiquitin-like_dom"/>
</dbReference>
<dbReference type="PANTHER" id="PTHR12329">
    <property type="entry name" value="BCL2-ASSOCIATED ATHANOGENE"/>
    <property type="match status" value="1"/>
</dbReference>
<dbReference type="Gene3D" id="3.10.20.90">
    <property type="entry name" value="Phosphatidylinositol 3-kinase Catalytic Subunit, Chain A, domain 1"/>
    <property type="match status" value="1"/>
</dbReference>
<dbReference type="InterPro" id="IPR003103">
    <property type="entry name" value="BAG_domain"/>
</dbReference>
<dbReference type="EMBL" id="JACMSC010000007">
    <property type="protein sequence ID" value="KAG6515842.1"/>
    <property type="molecule type" value="Genomic_DNA"/>
</dbReference>
<accession>A0A8J5GW60</accession>
<dbReference type="SUPFAM" id="SSF54236">
    <property type="entry name" value="Ubiquitin-like"/>
    <property type="match status" value="1"/>
</dbReference>
<dbReference type="PANTHER" id="PTHR12329:SF11">
    <property type="entry name" value="BAG FAMILY MOLECULAR CHAPERONE REGULATOR 1"/>
    <property type="match status" value="1"/>
</dbReference>
<dbReference type="InterPro" id="IPR029071">
    <property type="entry name" value="Ubiquitin-like_domsf"/>
</dbReference>
<dbReference type="GO" id="GO:0050821">
    <property type="term" value="P:protein stabilization"/>
    <property type="evidence" value="ECO:0007669"/>
    <property type="project" value="TreeGrafter"/>
</dbReference>
<reference evidence="5 6" key="1">
    <citation type="submission" date="2020-08" db="EMBL/GenBank/DDBJ databases">
        <title>Plant Genome Project.</title>
        <authorList>
            <person name="Zhang R.-G."/>
        </authorList>
    </citation>
    <scope>NUCLEOTIDE SEQUENCE [LARGE SCALE GENOMIC DNA]</scope>
    <source>
        <tissue evidence="5">Rhizome</tissue>
    </source>
</reference>
<dbReference type="InterPro" id="IPR039773">
    <property type="entry name" value="BAG_chaperone_regulator"/>
</dbReference>
<dbReference type="Pfam" id="PF00240">
    <property type="entry name" value="ubiquitin"/>
    <property type="match status" value="1"/>
</dbReference>
<evidence type="ECO:0000256" key="2">
    <source>
        <dbReference type="SAM" id="MobiDB-lite"/>
    </source>
</evidence>
<dbReference type="SMART" id="SM00264">
    <property type="entry name" value="BAG"/>
    <property type="match status" value="1"/>
</dbReference>
<dbReference type="Gene3D" id="1.20.58.120">
    <property type="entry name" value="BAG domain"/>
    <property type="match status" value="1"/>
</dbReference>
<organism evidence="5 6">
    <name type="scientific">Zingiber officinale</name>
    <name type="common">Ginger</name>
    <name type="synonym">Amomum zingiber</name>
    <dbReference type="NCBI Taxonomy" id="94328"/>
    <lineage>
        <taxon>Eukaryota</taxon>
        <taxon>Viridiplantae</taxon>
        <taxon>Streptophyta</taxon>
        <taxon>Embryophyta</taxon>
        <taxon>Tracheophyta</taxon>
        <taxon>Spermatophyta</taxon>
        <taxon>Magnoliopsida</taxon>
        <taxon>Liliopsida</taxon>
        <taxon>Zingiberales</taxon>
        <taxon>Zingiberaceae</taxon>
        <taxon>Zingiber</taxon>
    </lineage>
</organism>
<dbReference type="GO" id="GO:0000774">
    <property type="term" value="F:adenyl-nucleotide exchange factor activity"/>
    <property type="evidence" value="ECO:0007669"/>
    <property type="project" value="TreeGrafter"/>
</dbReference>
<dbReference type="PROSITE" id="PS51035">
    <property type="entry name" value="BAG"/>
    <property type="match status" value="1"/>
</dbReference>
<dbReference type="PROSITE" id="PS50053">
    <property type="entry name" value="UBIQUITIN_2"/>
    <property type="match status" value="1"/>
</dbReference>
<dbReference type="AlphaFoldDB" id="A0A8J5GW60"/>
<feature type="region of interest" description="Disordered" evidence="2">
    <location>
        <begin position="237"/>
        <end position="268"/>
    </location>
</feature>
<protein>
    <submittedName>
        <fullName evidence="5">Uncharacterized protein</fullName>
    </submittedName>
</protein>
<dbReference type="Proteomes" id="UP000734854">
    <property type="component" value="Unassembled WGS sequence"/>
</dbReference>
<evidence type="ECO:0000256" key="1">
    <source>
        <dbReference type="ARBA" id="ARBA00023186"/>
    </source>
</evidence>